<dbReference type="Proteomes" id="UP000184071">
    <property type="component" value="Unassembled WGS sequence"/>
</dbReference>
<evidence type="ECO:0000256" key="1">
    <source>
        <dbReference type="SAM" id="SignalP"/>
    </source>
</evidence>
<accession>A0A1M5WBX4</accession>
<dbReference type="EMBL" id="FQWC01000013">
    <property type="protein sequence ID" value="SHH85005.1"/>
    <property type="molecule type" value="Genomic_DNA"/>
</dbReference>
<evidence type="ECO:0000313" key="3">
    <source>
        <dbReference type="Proteomes" id="UP000184071"/>
    </source>
</evidence>
<dbReference type="OrthoDB" id="725917at2"/>
<evidence type="ECO:0000313" key="2">
    <source>
        <dbReference type="EMBL" id="SHH85005.1"/>
    </source>
</evidence>
<organism evidence="2 3">
    <name type="scientific">Flavobacterium defluvii</name>
    <dbReference type="NCBI Taxonomy" id="370979"/>
    <lineage>
        <taxon>Bacteria</taxon>
        <taxon>Pseudomonadati</taxon>
        <taxon>Bacteroidota</taxon>
        <taxon>Flavobacteriia</taxon>
        <taxon>Flavobacteriales</taxon>
        <taxon>Flavobacteriaceae</taxon>
        <taxon>Flavobacterium</taxon>
    </lineage>
</organism>
<dbReference type="RefSeq" id="WP_073418334.1">
    <property type="nucleotide sequence ID" value="NZ_FQWC01000013.1"/>
</dbReference>
<feature type="chain" id="PRO_5012183717" evidence="1">
    <location>
        <begin position="21"/>
        <end position="489"/>
    </location>
</feature>
<name>A0A1M5WBX4_9FLAO</name>
<proteinExistence type="predicted"/>
<keyword evidence="1" id="KW-0732">Signal</keyword>
<dbReference type="STRING" id="370979.SAMN05443663_11369"/>
<protein>
    <submittedName>
        <fullName evidence="2">Starch-binding associating with outer membrane</fullName>
    </submittedName>
</protein>
<dbReference type="Gene3D" id="1.25.40.390">
    <property type="match status" value="1"/>
</dbReference>
<feature type="signal peptide" evidence="1">
    <location>
        <begin position="1"/>
        <end position="20"/>
    </location>
</feature>
<gene>
    <name evidence="2" type="ORF">SAMN05443663_11369</name>
</gene>
<dbReference type="SUPFAM" id="SSF48452">
    <property type="entry name" value="TPR-like"/>
    <property type="match status" value="1"/>
</dbReference>
<dbReference type="AlphaFoldDB" id="A0A1M5WBX4"/>
<dbReference type="InterPro" id="IPR011990">
    <property type="entry name" value="TPR-like_helical_dom_sf"/>
</dbReference>
<dbReference type="Pfam" id="PF12771">
    <property type="entry name" value="SusD-like_2"/>
    <property type="match status" value="1"/>
</dbReference>
<dbReference type="PROSITE" id="PS51257">
    <property type="entry name" value="PROKAR_LIPOPROTEIN"/>
    <property type="match status" value="1"/>
</dbReference>
<dbReference type="InterPro" id="IPR041662">
    <property type="entry name" value="SusD-like_2"/>
</dbReference>
<reference evidence="3" key="1">
    <citation type="submission" date="2016-11" db="EMBL/GenBank/DDBJ databases">
        <authorList>
            <person name="Varghese N."/>
            <person name="Submissions S."/>
        </authorList>
    </citation>
    <scope>NUCLEOTIDE SEQUENCE [LARGE SCALE GENOMIC DNA]</scope>
    <source>
        <strain evidence="3">DSM 17963</strain>
    </source>
</reference>
<sequence>MKNRLLILIPLLSLFATSCTDDITGLNTDTKRPTYTQPEYLFTNAEHAMVDQVTSTSVNFNVFRLFAQQWTEVQYPQESQYDLTGRTIPDTHWTTYYRDVLKDYKEARQILVDSKASYTGAPEGLVVINNKIAVIDILTAYTYGILVDTFGDVPYSEALDILNHPLPKYDDAQTIYRDLISKLTTASNALDASEDSFGDADLIYHGDVAKWAKFANSLRLRMAINMHDVDAAYASTQALAAIADGIITSRADGTYMVYASTQPNANPLYVDLVASGRNDFIPADTFVNKLNALSDPRRPQYFTEYPAGSGLYKGGVYGAINTYDAFSHLTETIKDPTYPGVLFTYSEVEFLLAEAAERGIAVGGTAASHYNAAITASMLDWGVAPADIATYLLRPDVAYATATGTWKQKIGEQSWIALFNRGFEAWTSYRRLDYPALQVPAVTYGDITEVPKRYSYPNREQTLNATNLQAAVAKLGNNNVTTKIFWDKQ</sequence>
<keyword evidence="3" id="KW-1185">Reference proteome</keyword>